<dbReference type="EMBL" id="JAHDYS010000003">
    <property type="protein sequence ID" value="MBT1071035.1"/>
    <property type="molecule type" value="Genomic_DNA"/>
</dbReference>
<dbReference type="RefSeq" id="WP_214296741.1">
    <property type="nucleotide sequence ID" value="NZ_JAHDYS010000003.1"/>
</dbReference>
<evidence type="ECO:0000259" key="1">
    <source>
        <dbReference type="Pfam" id="PF01248"/>
    </source>
</evidence>
<evidence type="ECO:0000259" key="2">
    <source>
        <dbReference type="Pfam" id="PF04296"/>
    </source>
</evidence>
<name>A0ABS5U5T9_9BACT</name>
<dbReference type="SUPFAM" id="SSF64376">
    <property type="entry name" value="YlxR-like"/>
    <property type="match status" value="1"/>
</dbReference>
<protein>
    <submittedName>
        <fullName evidence="3">DUF448 domain-containing protein</fullName>
    </submittedName>
</protein>
<dbReference type="InterPro" id="IPR037465">
    <property type="entry name" value="YlxR"/>
</dbReference>
<sequence>MSRAQEKEKPQRSCLGCRTVHDKEQLIRFVLSPQGEVVPDIDGRLPGRGSYTCIKAECLATAAKLRTFNRSFKQEVNLLPPADMVALVGRLMRNRILGFLGLANRAGKVISGGSLVSDAIRGKIKPGIVLVASDVSENIGEKIVVLARVHGIPCECLLTKDEFGAILGKAPRSAIAVKPGGFVIQLANEIKRYRNFLGEV</sequence>
<dbReference type="Proteomes" id="UP000784128">
    <property type="component" value="Unassembled WGS sequence"/>
</dbReference>
<dbReference type="InterPro" id="IPR029064">
    <property type="entry name" value="Ribosomal_eL30-like_sf"/>
</dbReference>
<dbReference type="Gene3D" id="3.30.1230.10">
    <property type="entry name" value="YlxR-like"/>
    <property type="match status" value="1"/>
</dbReference>
<reference evidence="3 4" key="1">
    <citation type="submission" date="2021-05" db="EMBL/GenBank/DDBJ databases">
        <title>The draft genome of Geobacter chapellei DSM 13688.</title>
        <authorList>
            <person name="Xu Z."/>
            <person name="Masuda Y."/>
            <person name="Itoh H."/>
            <person name="Senoo K."/>
        </authorList>
    </citation>
    <scope>NUCLEOTIDE SEQUENCE [LARGE SCALE GENOMIC DNA]</scope>
    <source>
        <strain evidence="3 4">DSM 13688</strain>
    </source>
</reference>
<proteinExistence type="predicted"/>
<dbReference type="Pfam" id="PF04296">
    <property type="entry name" value="YlxR"/>
    <property type="match status" value="1"/>
</dbReference>
<dbReference type="CDD" id="cd00279">
    <property type="entry name" value="YlxR"/>
    <property type="match status" value="1"/>
</dbReference>
<accession>A0ABS5U5T9</accession>
<comment type="caution">
    <text evidence="3">The sequence shown here is derived from an EMBL/GenBank/DDBJ whole genome shotgun (WGS) entry which is preliminary data.</text>
</comment>
<feature type="domain" description="Ribosomal protein eL8/eL30/eS12/Gadd45" evidence="1">
    <location>
        <begin position="99"/>
        <end position="181"/>
    </location>
</feature>
<dbReference type="PANTHER" id="PTHR34215">
    <property type="entry name" value="BLL0784 PROTEIN"/>
    <property type="match status" value="1"/>
</dbReference>
<feature type="domain" description="YlxR" evidence="2">
    <location>
        <begin position="12"/>
        <end position="77"/>
    </location>
</feature>
<dbReference type="InterPro" id="IPR035931">
    <property type="entry name" value="YlxR-like_sf"/>
</dbReference>
<dbReference type="InterPro" id="IPR004038">
    <property type="entry name" value="Ribosomal_eL8/eL30/eS12/Gad45"/>
</dbReference>
<evidence type="ECO:0000313" key="4">
    <source>
        <dbReference type="Proteomes" id="UP000784128"/>
    </source>
</evidence>
<dbReference type="Pfam" id="PF01248">
    <property type="entry name" value="Ribosomal_L7Ae"/>
    <property type="match status" value="1"/>
</dbReference>
<dbReference type="PANTHER" id="PTHR34215:SF1">
    <property type="entry name" value="YLXR DOMAIN-CONTAINING PROTEIN"/>
    <property type="match status" value="1"/>
</dbReference>
<gene>
    <name evidence="3" type="ORF">KJB30_04515</name>
</gene>
<dbReference type="Gene3D" id="3.30.1330.30">
    <property type="match status" value="1"/>
</dbReference>
<dbReference type="InterPro" id="IPR007393">
    <property type="entry name" value="YlxR_dom"/>
</dbReference>
<dbReference type="SUPFAM" id="SSF55315">
    <property type="entry name" value="L30e-like"/>
    <property type="match status" value="1"/>
</dbReference>
<evidence type="ECO:0000313" key="3">
    <source>
        <dbReference type="EMBL" id="MBT1071035.1"/>
    </source>
</evidence>
<organism evidence="3 4">
    <name type="scientific">Pelotalea chapellei</name>
    <dbReference type="NCBI Taxonomy" id="44671"/>
    <lineage>
        <taxon>Bacteria</taxon>
        <taxon>Pseudomonadati</taxon>
        <taxon>Thermodesulfobacteriota</taxon>
        <taxon>Desulfuromonadia</taxon>
        <taxon>Geobacterales</taxon>
        <taxon>Geobacteraceae</taxon>
        <taxon>Pelotalea</taxon>
    </lineage>
</organism>
<keyword evidence="4" id="KW-1185">Reference proteome</keyword>